<organism evidence="5 6">
    <name type="scientific">Pengzhenrongella sicca</name>
    <dbReference type="NCBI Taxonomy" id="2819238"/>
    <lineage>
        <taxon>Bacteria</taxon>
        <taxon>Bacillati</taxon>
        <taxon>Actinomycetota</taxon>
        <taxon>Actinomycetes</taxon>
        <taxon>Micrococcales</taxon>
        <taxon>Pengzhenrongella</taxon>
    </lineage>
</organism>
<dbReference type="Pfam" id="PF00171">
    <property type="entry name" value="Aldedh"/>
    <property type="match status" value="1"/>
</dbReference>
<dbReference type="RefSeq" id="WP_227425648.1">
    <property type="nucleotide sequence ID" value="NZ_CP071868.1"/>
</dbReference>
<dbReference type="FunFam" id="3.40.309.10:FF:000002">
    <property type="entry name" value="Methylmalonate-semialdehyde dehydrogenase (Acylating)"/>
    <property type="match status" value="1"/>
</dbReference>
<dbReference type="PANTHER" id="PTHR43866:SF4">
    <property type="entry name" value="MALONATE-SEMIALDEHYDE DEHYDROGENASE"/>
    <property type="match status" value="1"/>
</dbReference>
<feature type="domain" description="Aldehyde dehydrogenase" evidence="4">
    <location>
        <begin position="36"/>
        <end position="493"/>
    </location>
</feature>
<dbReference type="GO" id="GO:0006574">
    <property type="term" value="P:L-valine catabolic process"/>
    <property type="evidence" value="ECO:0007669"/>
    <property type="project" value="TreeGrafter"/>
</dbReference>
<proteinExistence type="predicted"/>
<name>A0A8A4ZHE5_9MICO</name>
<sequence>MTLTQEATATAAGAAPAATVLHWINGVETAGGTGLTQPIYNPSTGEISGHVALGDAGTVAAAVAAATAAQKAWGRMSLAKRTTILFRMRELMITHDLELGQIISAEHGKTVEDARGEIARGRETMEFVCGINQASKTDFSSDASTGVDVHGLRQPLGVVAGITPFNFPAMVPLWMHPVAIAAGNAFILKPSERDPSASIFIAKLYQEAGLPDGVFNVVHGGKVAVDAILDDDGISAVSFVGSTPIAKYVHGRGTANGKRAQALGGANNHAIVMPDANITFAASQISSGAFGSAGERCMALPVAVVVGAAAEPLIAALTLEAEKLKVGPGNGSDTDMGPVISADARQRVIDFTTEAVDAGARAIVDGRELVVEGFERGYYVGPTILDNVTTDLRAYKDEVFGPLLVVMRVDTYEEAIELVNSSPFGNGAAIFTSSGEVARQFSVDVEAGMVGINVPIPVPVGYFSFGGWKDSLFGDHHAHGPEGYRFYTKAKVVTSRWPHQATAAAASMNFPGNN</sequence>
<protein>
    <recommendedName>
        <fullName evidence="1">methylmalonate-semialdehyde dehydrogenase (CoA acylating)</fullName>
        <ecNumber evidence="1">1.2.1.27</ecNumber>
    </recommendedName>
</protein>
<dbReference type="Proteomes" id="UP000663937">
    <property type="component" value="Chromosome"/>
</dbReference>
<evidence type="ECO:0000256" key="2">
    <source>
        <dbReference type="ARBA" id="ARBA00023002"/>
    </source>
</evidence>
<keyword evidence="2" id="KW-0560">Oxidoreductase</keyword>
<dbReference type="InterPro" id="IPR010061">
    <property type="entry name" value="MeMal-semiAld_DH"/>
</dbReference>
<dbReference type="InterPro" id="IPR015590">
    <property type="entry name" value="Aldehyde_DH_dom"/>
</dbReference>
<dbReference type="FunFam" id="3.40.605.10:FF:000003">
    <property type="entry name" value="Methylmalonate-semialdehyde dehydrogenase [acylating]"/>
    <property type="match status" value="1"/>
</dbReference>
<dbReference type="CDD" id="cd07085">
    <property type="entry name" value="ALDH_F6_MMSDH"/>
    <property type="match status" value="1"/>
</dbReference>
<evidence type="ECO:0000256" key="1">
    <source>
        <dbReference type="ARBA" id="ARBA00013048"/>
    </source>
</evidence>
<keyword evidence="3" id="KW-0520">NAD</keyword>
<dbReference type="Gene3D" id="3.40.605.10">
    <property type="entry name" value="Aldehyde Dehydrogenase, Chain A, domain 1"/>
    <property type="match status" value="1"/>
</dbReference>
<dbReference type="AlphaFoldDB" id="A0A8A4ZHE5"/>
<dbReference type="InterPro" id="IPR016162">
    <property type="entry name" value="Ald_DH_N"/>
</dbReference>
<gene>
    <name evidence="5" type="ORF">J4E96_03460</name>
</gene>
<dbReference type="PANTHER" id="PTHR43866">
    <property type="entry name" value="MALONATE-SEMIALDEHYDE DEHYDROGENASE"/>
    <property type="match status" value="1"/>
</dbReference>
<reference evidence="5" key="1">
    <citation type="submission" date="2021-03" db="EMBL/GenBank/DDBJ databases">
        <title>Pengzhenrongella sicca gen. nov., sp. nov., a new member of suborder Micrococcineae isolated from High-Arctic tundra soil.</title>
        <authorList>
            <person name="Peng F."/>
        </authorList>
    </citation>
    <scope>NUCLEOTIDE SEQUENCE</scope>
    <source>
        <strain evidence="5">LRZ-2</strain>
    </source>
</reference>
<keyword evidence="6" id="KW-1185">Reference proteome</keyword>
<dbReference type="InterPro" id="IPR016161">
    <property type="entry name" value="Ald_DH/histidinol_DH"/>
</dbReference>
<dbReference type="GO" id="GO:0004491">
    <property type="term" value="F:methylmalonate-semialdehyde dehydrogenase (acylating, NAD) activity"/>
    <property type="evidence" value="ECO:0007669"/>
    <property type="project" value="UniProtKB-EC"/>
</dbReference>
<evidence type="ECO:0000256" key="3">
    <source>
        <dbReference type="ARBA" id="ARBA00023027"/>
    </source>
</evidence>
<dbReference type="KEGG" id="psic:J4E96_03460"/>
<dbReference type="InterPro" id="IPR016163">
    <property type="entry name" value="Ald_DH_C"/>
</dbReference>
<dbReference type="SUPFAM" id="SSF53720">
    <property type="entry name" value="ALDH-like"/>
    <property type="match status" value="1"/>
</dbReference>
<dbReference type="EC" id="1.2.1.27" evidence="1"/>
<dbReference type="GO" id="GO:0006210">
    <property type="term" value="P:thymine catabolic process"/>
    <property type="evidence" value="ECO:0007669"/>
    <property type="project" value="TreeGrafter"/>
</dbReference>
<accession>A0A8A4ZHE5</accession>
<evidence type="ECO:0000313" key="5">
    <source>
        <dbReference type="EMBL" id="QTE31294.1"/>
    </source>
</evidence>
<dbReference type="EMBL" id="CP071868">
    <property type="protein sequence ID" value="QTE31294.1"/>
    <property type="molecule type" value="Genomic_DNA"/>
</dbReference>
<dbReference type="Gene3D" id="3.40.309.10">
    <property type="entry name" value="Aldehyde Dehydrogenase, Chain A, domain 2"/>
    <property type="match status" value="1"/>
</dbReference>
<evidence type="ECO:0000313" key="6">
    <source>
        <dbReference type="Proteomes" id="UP000663937"/>
    </source>
</evidence>
<evidence type="ECO:0000259" key="4">
    <source>
        <dbReference type="Pfam" id="PF00171"/>
    </source>
</evidence>
<dbReference type="NCBIfam" id="TIGR01722">
    <property type="entry name" value="MMSDH"/>
    <property type="match status" value="1"/>
</dbReference>